<evidence type="ECO:0000256" key="2">
    <source>
        <dbReference type="ARBA" id="ARBA00022723"/>
    </source>
</evidence>
<dbReference type="PANTHER" id="PTHR11271:SF37">
    <property type="entry name" value="FAMILY PROTEIN, PUTATIVE (AFU_ORTHOLOGUE AFUA_4G00460)-RELATED"/>
    <property type="match status" value="1"/>
</dbReference>
<dbReference type="Gene3D" id="2.30.40.10">
    <property type="entry name" value="Urease, subunit C, domain 1"/>
    <property type="match status" value="1"/>
</dbReference>
<evidence type="ECO:0000313" key="7">
    <source>
        <dbReference type="EMBL" id="KAE8164103.1"/>
    </source>
</evidence>
<keyword evidence="8" id="KW-1185">Reference proteome</keyword>
<comment type="cofactor">
    <cofactor evidence="1">
        <name>Zn(2+)</name>
        <dbReference type="ChEBI" id="CHEBI:29105"/>
    </cofactor>
</comment>
<dbReference type="Gene3D" id="3.20.20.140">
    <property type="entry name" value="Metal-dependent hydrolases"/>
    <property type="match status" value="1"/>
</dbReference>
<keyword evidence="5" id="KW-0732">Signal</keyword>
<dbReference type="AlphaFoldDB" id="A0A5N6V046"/>
<name>A0A5N6V046_ASPTM</name>
<evidence type="ECO:0000256" key="4">
    <source>
        <dbReference type="ARBA" id="ARBA00022833"/>
    </source>
</evidence>
<dbReference type="OrthoDB" id="194468at2759"/>
<keyword evidence="3" id="KW-0378">Hydrolase</keyword>
<dbReference type="InterPro" id="IPR006680">
    <property type="entry name" value="Amidohydro-rel"/>
</dbReference>
<dbReference type="GO" id="GO:0046872">
    <property type="term" value="F:metal ion binding"/>
    <property type="evidence" value="ECO:0007669"/>
    <property type="project" value="UniProtKB-KW"/>
</dbReference>
<dbReference type="InterPro" id="IPR051607">
    <property type="entry name" value="Metallo-dep_hydrolases"/>
</dbReference>
<dbReference type="PANTHER" id="PTHR11271">
    <property type="entry name" value="GUANINE DEAMINASE"/>
    <property type="match status" value="1"/>
</dbReference>
<evidence type="ECO:0000256" key="1">
    <source>
        <dbReference type="ARBA" id="ARBA00001947"/>
    </source>
</evidence>
<evidence type="ECO:0000256" key="3">
    <source>
        <dbReference type="ARBA" id="ARBA00022801"/>
    </source>
</evidence>
<sequence length="261" mass="28718">MGSLSSTAAILLMMYKLVNRHDSDASPNAYIDSGAREFWCCTFHNVSNFPHAEQVTKFKNIADSDRLDGKATSLSIAYDGFYPGSARQTEEVISLARSPEDLNDLRILNTSIPAIFSHASFLTPEGGELLRSTNQYVSITPESEMHYGHDHLHSHLIQDQAALGIDTHFTYSTDVITQNWHASSNSPMSVNQAFMLATCNGGLALRRPNLSVIAKGAKADIVVWDGMSPGLLGWDDPVEAIIFHPHVDYIKHVLVDGTFVK</sequence>
<proteinExistence type="predicted"/>
<keyword evidence="4" id="KW-0862">Zinc</keyword>
<evidence type="ECO:0000259" key="6">
    <source>
        <dbReference type="Pfam" id="PF01979"/>
    </source>
</evidence>
<accession>A0A5N6V046</accession>
<organism evidence="7 8">
    <name type="scientific">Aspergillus tamarii</name>
    <dbReference type="NCBI Taxonomy" id="41984"/>
    <lineage>
        <taxon>Eukaryota</taxon>
        <taxon>Fungi</taxon>
        <taxon>Dikarya</taxon>
        <taxon>Ascomycota</taxon>
        <taxon>Pezizomycotina</taxon>
        <taxon>Eurotiomycetes</taxon>
        <taxon>Eurotiomycetidae</taxon>
        <taxon>Eurotiales</taxon>
        <taxon>Aspergillaceae</taxon>
        <taxon>Aspergillus</taxon>
        <taxon>Aspergillus subgen. Circumdati</taxon>
    </lineage>
</organism>
<dbReference type="EMBL" id="ML738611">
    <property type="protein sequence ID" value="KAE8164103.1"/>
    <property type="molecule type" value="Genomic_DNA"/>
</dbReference>
<dbReference type="GO" id="GO:0019239">
    <property type="term" value="F:deaminase activity"/>
    <property type="evidence" value="ECO:0007669"/>
    <property type="project" value="TreeGrafter"/>
</dbReference>
<feature type="domain" description="Amidohydrolase-related" evidence="6">
    <location>
        <begin position="153"/>
        <end position="259"/>
    </location>
</feature>
<dbReference type="Pfam" id="PF01979">
    <property type="entry name" value="Amidohydro_1"/>
    <property type="match status" value="1"/>
</dbReference>
<dbReference type="SUPFAM" id="SSF51556">
    <property type="entry name" value="Metallo-dependent hydrolases"/>
    <property type="match status" value="1"/>
</dbReference>
<reference evidence="7 8" key="1">
    <citation type="submission" date="2019-04" db="EMBL/GenBank/DDBJ databases">
        <title>Friends and foes A comparative genomics study of 23 Aspergillus species from section Flavi.</title>
        <authorList>
            <consortium name="DOE Joint Genome Institute"/>
            <person name="Kjaerbolling I."/>
            <person name="Vesth T."/>
            <person name="Frisvad J.C."/>
            <person name="Nybo J.L."/>
            <person name="Theobald S."/>
            <person name="Kildgaard S."/>
            <person name="Isbrandt T."/>
            <person name="Kuo A."/>
            <person name="Sato A."/>
            <person name="Lyhne E.K."/>
            <person name="Kogle M.E."/>
            <person name="Wiebenga A."/>
            <person name="Kun R.S."/>
            <person name="Lubbers R.J."/>
            <person name="Makela M.R."/>
            <person name="Barry K."/>
            <person name="Chovatia M."/>
            <person name="Clum A."/>
            <person name="Daum C."/>
            <person name="Haridas S."/>
            <person name="He G."/>
            <person name="LaButti K."/>
            <person name="Lipzen A."/>
            <person name="Mondo S."/>
            <person name="Riley R."/>
            <person name="Salamov A."/>
            <person name="Simmons B.A."/>
            <person name="Magnuson J.K."/>
            <person name="Henrissat B."/>
            <person name="Mortensen U.H."/>
            <person name="Larsen T.O."/>
            <person name="Devries R.P."/>
            <person name="Grigoriev I.V."/>
            <person name="Machida M."/>
            <person name="Baker S.E."/>
            <person name="Andersen M.R."/>
        </authorList>
    </citation>
    <scope>NUCLEOTIDE SEQUENCE [LARGE SCALE GENOMIC DNA]</scope>
    <source>
        <strain evidence="7 8">CBS 117626</strain>
    </source>
</reference>
<dbReference type="InterPro" id="IPR032466">
    <property type="entry name" value="Metal_Hydrolase"/>
</dbReference>
<dbReference type="GO" id="GO:0005829">
    <property type="term" value="C:cytosol"/>
    <property type="evidence" value="ECO:0007669"/>
    <property type="project" value="TreeGrafter"/>
</dbReference>
<keyword evidence="2" id="KW-0479">Metal-binding</keyword>
<protein>
    <recommendedName>
        <fullName evidence="6">Amidohydrolase-related domain-containing protein</fullName>
    </recommendedName>
</protein>
<dbReference type="InterPro" id="IPR011059">
    <property type="entry name" value="Metal-dep_hydrolase_composite"/>
</dbReference>
<feature type="chain" id="PRO_5024886036" description="Amidohydrolase-related domain-containing protein" evidence="5">
    <location>
        <begin position="21"/>
        <end position="261"/>
    </location>
</feature>
<evidence type="ECO:0000256" key="5">
    <source>
        <dbReference type="SAM" id="SignalP"/>
    </source>
</evidence>
<feature type="signal peptide" evidence="5">
    <location>
        <begin position="1"/>
        <end position="20"/>
    </location>
</feature>
<dbReference type="SUPFAM" id="SSF51338">
    <property type="entry name" value="Composite domain of metallo-dependent hydrolases"/>
    <property type="match status" value="1"/>
</dbReference>
<dbReference type="Proteomes" id="UP000326950">
    <property type="component" value="Unassembled WGS sequence"/>
</dbReference>
<evidence type="ECO:0000313" key="8">
    <source>
        <dbReference type="Proteomes" id="UP000326950"/>
    </source>
</evidence>
<gene>
    <name evidence="7" type="ORF">BDV40DRAFT_298818</name>
</gene>